<dbReference type="Proteomes" id="UP000018126">
    <property type="component" value="Unassembled WGS sequence"/>
</dbReference>
<protein>
    <recommendedName>
        <fullName evidence="1">HTH cro/C1-type domain-containing protein</fullName>
    </recommendedName>
</protein>
<sequence length="237" mass="27772">MITFNLKKIMDDKEISIQELSELTELSRNTISQMYNGKSKGIQFETLDKLLDSLSLTVQELIVYNPEKEFEKIKIELSELTKAKTTFSQQYKTFLHPFIQNEVEDEELIIGQTALLICEQSFALKVSYDDFCFSFPLKVVFTGDGLIDKECIKNNLLNSKHYKKISFEDLISFNQSIMIVVDGFEKNIRNFNYNKYQKSIIKEKLSNEIIDKIPLEIESFINDYEIKFVPPYDIYIK</sequence>
<name>V6Q5H4_9ENTE</name>
<dbReference type="GO" id="GO:0003677">
    <property type="term" value="F:DNA binding"/>
    <property type="evidence" value="ECO:0007669"/>
    <property type="project" value="InterPro"/>
</dbReference>
<dbReference type="EMBL" id="AYSH01000013">
    <property type="protein sequence ID" value="EST89905.1"/>
    <property type="molecule type" value="Genomic_DNA"/>
</dbReference>
<gene>
    <name evidence="2" type="ORF">T233_01011</name>
</gene>
<dbReference type="PROSITE" id="PS50943">
    <property type="entry name" value="HTH_CROC1"/>
    <property type="match status" value="1"/>
</dbReference>
<dbReference type="InterPro" id="IPR010982">
    <property type="entry name" value="Lambda_DNA-bd_dom_sf"/>
</dbReference>
<dbReference type="STRING" id="1408226.T233_01011"/>
<accession>V6Q5H4</accession>
<dbReference type="CDD" id="cd00093">
    <property type="entry name" value="HTH_XRE"/>
    <property type="match status" value="1"/>
</dbReference>
<comment type="caution">
    <text evidence="2">The sequence shown here is derived from an EMBL/GenBank/DDBJ whole genome shotgun (WGS) entry which is preliminary data.</text>
</comment>
<dbReference type="RefSeq" id="WP_023606339.1">
    <property type="nucleotide sequence ID" value="NZ_AYSH01000013.1"/>
</dbReference>
<evidence type="ECO:0000313" key="3">
    <source>
        <dbReference type="Proteomes" id="UP000018126"/>
    </source>
</evidence>
<proteinExistence type="predicted"/>
<dbReference type="InterPro" id="IPR001387">
    <property type="entry name" value="Cro/C1-type_HTH"/>
</dbReference>
<organism evidence="2 3">
    <name type="scientific">Vagococcus lutrae LBD1</name>
    <dbReference type="NCBI Taxonomy" id="1408226"/>
    <lineage>
        <taxon>Bacteria</taxon>
        <taxon>Bacillati</taxon>
        <taxon>Bacillota</taxon>
        <taxon>Bacilli</taxon>
        <taxon>Lactobacillales</taxon>
        <taxon>Enterococcaceae</taxon>
        <taxon>Vagococcus</taxon>
    </lineage>
</organism>
<dbReference type="SUPFAM" id="SSF47413">
    <property type="entry name" value="lambda repressor-like DNA-binding domains"/>
    <property type="match status" value="1"/>
</dbReference>
<feature type="domain" description="HTH cro/C1-type" evidence="1">
    <location>
        <begin position="6"/>
        <end position="61"/>
    </location>
</feature>
<evidence type="ECO:0000313" key="2">
    <source>
        <dbReference type="EMBL" id="EST89905.1"/>
    </source>
</evidence>
<keyword evidence="3" id="KW-1185">Reference proteome</keyword>
<dbReference type="eggNOG" id="COG3655">
    <property type="taxonomic scope" value="Bacteria"/>
</dbReference>
<dbReference type="AlphaFoldDB" id="V6Q5H4"/>
<dbReference type="Pfam" id="PF13443">
    <property type="entry name" value="HTH_26"/>
    <property type="match status" value="1"/>
</dbReference>
<evidence type="ECO:0000259" key="1">
    <source>
        <dbReference type="PROSITE" id="PS50943"/>
    </source>
</evidence>
<dbReference type="Gene3D" id="1.10.260.40">
    <property type="entry name" value="lambda repressor-like DNA-binding domains"/>
    <property type="match status" value="1"/>
</dbReference>
<dbReference type="PATRIC" id="fig|1408226.3.peg.982"/>
<reference evidence="2 3" key="1">
    <citation type="journal article" date="2013" name="Genome Announc.">
        <title>High-Quality Draft Genome Sequence of Vagococcus lutrae Strain LBD1, Isolated from the Largemouth Bass Micropterus salmoides.</title>
        <authorList>
            <person name="Lebreton F."/>
            <person name="Valentino M.D."/>
            <person name="Duncan L.B."/>
            <person name="Zeng Q."/>
            <person name="Manson McGuire A."/>
            <person name="Earl A.M."/>
            <person name="Gilmore M.S."/>
        </authorList>
    </citation>
    <scope>NUCLEOTIDE SEQUENCE [LARGE SCALE GENOMIC DNA]</scope>
    <source>
        <strain evidence="2 3">LBD1</strain>
    </source>
</reference>
<dbReference type="SMART" id="SM00530">
    <property type="entry name" value="HTH_XRE"/>
    <property type="match status" value="1"/>
</dbReference>